<comment type="similarity">
    <text evidence="2">Belongs to the splicing factor SR family.</text>
</comment>
<dbReference type="EMBL" id="CAWYQH010000108">
    <property type="protein sequence ID" value="CAK8688862.1"/>
    <property type="molecule type" value="Genomic_DNA"/>
</dbReference>
<dbReference type="CDD" id="cd12600">
    <property type="entry name" value="RRM2_SRSF4_like"/>
    <property type="match status" value="1"/>
</dbReference>
<dbReference type="SMART" id="SM00360">
    <property type="entry name" value="RRM"/>
    <property type="match status" value="2"/>
</dbReference>
<evidence type="ECO:0000256" key="7">
    <source>
        <dbReference type="ARBA" id="ARBA00022884"/>
    </source>
</evidence>
<evidence type="ECO:0000256" key="4">
    <source>
        <dbReference type="ARBA" id="ARBA00022553"/>
    </source>
</evidence>
<evidence type="ECO:0000256" key="5">
    <source>
        <dbReference type="ARBA" id="ARBA00022664"/>
    </source>
</evidence>
<dbReference type="PANTHER" id="PTHR23003">
    <property type="entry name" value="RNA RECOGNITION MOTIF RRM DOMAIN CONTAINING PROTEIN"/>
    <property type="match status" value="1"/>
</dbReference>
<feature type="compositionally biased region" description="Acidic residues" evidence="11">
    <location>
        <begin position="312"/>
        <end position="325"/>
    </location>
</feature>
<accession>A0ABP0GAS1</accession>
<feature type="compositionally biased region" description="Basic and acidic residues" evidence="11">
    <location>
        <begin position="326"/>
        <end position="337"/>
    </location>
</feature>
<keyword evidence="8" id="KW-0508">mRNA splicing</keyword>
<sequence>MSSLYFLGYIGLKIVVMSGRRIFVGRLSYRARESDIEKFFKGFGRINEINIKTGFCFVEFDDPRDADDAVYEMNNQTLCGERVTVEHAKGAPRRGGGGYGGHDRGGYDRGRDYGRDHGRDYRDSGRYNSRQSRFAPPMRTDYRVIVENLSSRVSWQDLKDYLRQAGEITYADAHKHRRNEGVVDFASYDDMKKAIEKLDNTELSGRNIRLVEDKPTRSYSRSRSRSKSRSKSRSASRSRSRRRSRSPLRKRSRRRSTRSRSASRSRSRSRQSRSHSRSRSPSLHKEENGEARQDEKSRSASRSRSKSKTPEQEEEKQEDKLEPEENNEKPEENSASE</sequence>
<dbReference type="InterPro" id="IPR035979">
    <property type="entry name" value="RBD_domain_sf"/>
</dbReference>
<feature type="domain" description="RRM" evidence="12">
    <location>
        <begin position="142"/>
        <end position="215"/>
    </location>
</feature>
<keyword evidence="3" id="KW-0678">Repressor</keyword>
<feature type="compositionally biased region" description="Basic and acidic residues" evidence="11">
    <location>
        <begin position="283"/>
        <end position="298"/>
    </location>
</feature>
<comment type="subcellular location">
    <subcellularLocation>
        <location evidence="1">Nucleus speckle</location>
    </subcellularLocation>
</comment>
<keyword evidence="6" id="KW-0677">Repeat</keyword>
<feature type="region of interest" description="Disordered" evidence="11">
    <location>
        <begin position="89"/>
        <end position="133"/>
    </location>
</feature>
<proteinExistence type="inferred from homology"/>
<gene>
    <name evidence="13" type="ORF">CVLEPA_LOCUS20825</name>
</gene>
<feature type="region of interest" description="Disordered" evidence="11">
    <location>
        <begin position="206"/>
        <end position="337"/>
    </location>
</feature>
<dbReference type="PANTHER" id="PTHR23003:SF51">
    <property type="entry name" value="SERINE-ARGININE PROTEIN 55"/>
    <property type="match status" value="1"/>
</dbReference>
<keyword evidence="5" id="KW-0507">mRNA processing</keyword>
<keyword evidence="14" id="KW-1185">Reference proteome</keyword>
<evidence type="ECO:0000256" key="8">
    <source>
        <dbReference type="ARBA" id="ARBA00023187"/>
    </source>
</evidence>
<evidence type="ECO:0000256" key="2">
    <source>
        <dbReference type="ARBA" id="ARBA00010269"/>
    </source>
</evidence>
<keyword evidence="9" id="KW-0539">Nucleus</keyword>
<dbReference type="InterPro" id="IPR000504">
    <property type="entry name" value="RRM_dom"/>
</dbReference>
<protein>
    <recommendedName>
        <fullName evidence="12">RRM domain-containing protein</fullName>
    </recommendedName>
</protein>
<evidence type="ECO:0000313" key="14">
    <source>
        <dbReference type="Proteomes" id="UP001642483"/>
    </source>
</evidence>
<evidence type="ECO:0000256" key="10">
    <source>
        <dbReference type="PROSITE-ProRule" id="PRU00176"/>
    </source>
</evidence>
<evidence type="ECO:0000256" key="3">
    <source>
        <dbReference type="ARBA" id="ARBA00022491"/>
    </source>
</evidence>
<comment type="caution">
    <text evidence="13">The sequence shown here is derived from an EMBL/GenBank/DDBJ whole genome shotgun (WGS) entry which is preliminary data.</text>
</comment>
<dbReference type="SUPFAM" id="SSF54928">
    <property type="entry name" value="RNA-binding domain, RBD"/>
    <property type="match status" value="2"/>
</dbReference>
<dbReference type="PROSITE" id="PS50102">
    <property type="entry name" value="RRM"/>
    <property type="match status" value="2"/>
</dbReference>
<evidence type="ECO:0000259" key="12">
    <source>
        <dbReference type="PROSITE" id="PS50102"/>
    </source>
</evidence>
<evidence type="ECO:0000313" key="13">
    <source>
        <dbReference type="EMBL" id="CAK8688862.1"/>
    </source>
</evidence>
<evidence type="ECO:0000256" key="11">
    <source>
        <dbReference type="SAM" id="MobiDB-lite"/>
    </source>
</evidence>
<dbReference type="Proteomes" id="UP001642483">
    <property type="component" value="Unassembled WGS sequence"/>
</dbReference>
<dbReference type="Pfam" id="PF00076">
    <property type="entry name" value="RRM_1"/>
    <property type="match status" value="2"/>
</dbReference>
<reference evidence="13 14" key="1">
    <citation type="submission" date="2024-02" db="EMBL/GenBank/DDBJ databases">
        <authorList>
            <person name="Daric V."/>
            <person name="Darras S."/>
        </authorList>
    </citation>
    <scope>NUCLEOTIDE SEQUENCE [LARGE SCALE GENOMIC DNA]</scope>
</reference>
<keyword evidence="4" id="KW-0597">Phosphoprotein</keyword>
<dbReference type="CDD" id="cd12337">
    <property type="entry name" value="RRM1_SRSF4_like"/>
    <property type="match status" value="1"/>
</dbReference>
<name>A0ABP0GAS1_CLALP</name>
<feature type="compositionally biased region" description="Basic residues" evidence="11">
    <location>
        <begin position="220"/>
        <end position="278"/>
    </location>
</feature>
<dbReference type="InterPro" id="IPR050374">
    <property type="entry name" value="RRT5_SRSF_SR"/>
</dbReference>
<dbReference type="InterPro" id="IPR047190">
    <property type="entry name" value="RRM2_SRSF4/6"/>
</dbReference>
<dbReference type="InterPro" id="IPR012677">
    <property type="entry name" value="Nucleotide-bd_a/b_plait_sf"/>
</dbReference>
<evidence type="ECO:0000256" key="9">
    <source>
        <dbReference type="ARBA" id="ARBA00023242"/>
    </source>
</evidence>
<organism evidence="13 14">
    <name type="scientific">Clavelina lepadiformis</name>
    <name type="common">Light-bulb sea squirt</name>
    <name type="synonym">Ascidia lepadiformis</name>
    <dbReference type="NCBI Taxonomy" id="159417"/>
    <lineage>
        <taxon>Eukaryota</taxon>
        <taxon>Metazoa</taxon>
        <taxon>Chordata</taxon>
        <taxon>Tunicata</taxon>
        <taxon>Ascidiacea</taxon>
        <taxon>Aplousobranchia</taxon>
        <taxon>Clavelinidae</taxon>
        <taxon>Clavelina</taxon>
    </lineage>
</organism>
<feature type="domain" description="RRM" evidence="12">
    <location>
        <begin position="20"/>
        <end position="90"/>
    </location>
</feature>
<feature type="compositionally biased region" description="Basic and acidic residues" evidence="11">
    <location>
        <begin position="101"/>
        <end position="125"/>
    </location>
</feature>
<keyword evidence="7 10" id="KW-0694">RNA-binding</keyword>
<evidence type="ECO:0000256" key="1">
    <source>
        <dbReference type="ARBA" id="ARBA00004324"/>
    </source>
</evidence>
<dbReference type="Gene3D" id="3.30.70.330">
    <property type="match status" value="2"/>
</dbReference>
<evidence type="ECO:0000256" key="6">
    <source>
        <dbReference type="ARBA" id="ARBA00022737"/>
    </source>
</evidence>